<evidence type="ECO:0000256" key="6">
    <source>
        <dbReference type="SAM" id="Coils"/>
    </source>
</evidence>
<keyword evidence="9" id="KW-1185">Reference proteome</keyword>
<dbReference type="STRING" id="1206466.K0KZ41"/>
<evidence type="ECO:0000313" key="9">
    <source>
        <dbReference type="Proteomes" id="UP000009328"/>
    </source>
</evidence>
<dbReference type="InParanoid" id="K0KZ41"/>
<dbReference type="EMBL" id="CAIF01000257">
    <property type="protein sequence ID" value="CCH46639.1"/>
    <property type="molecule type" value="Genomic_DNA"/>
</dbReference>
<dbReference type="GO" id="GO:0005654">
    <property type="term" value="C:nucleoplasm"/>
    <property type="evidence" value="ECO:0007669"/>
    <property type="project" value="UniProtKB-SubCell"/>
</dbReference>
<dbReference type="InterPro" id="IPR011687">
    <property type="entry name" value="Nop53/GLTSCR2"/>
</dbReference>
<feature type="coiled-coil region" evidence="6">
    <location>
        <begin position="26"/>
        <end position="53"/>
    </location>
</feature>
<feature type="compositionally biased region" description="Basic residues" evidence="7">
    <location>
        <begin position="337"/>
        <end position="347"/>
    </location>
</feature>
<comment type="caution">
    <text evidence="8">The sequence shown here is derived from an EMBL/GenBank/DDBJ whole genome shotgun (WGS) entry which is preliminary data.</text>
</comment>
<evidence type="ECO:0000256" key="1">
    <source>
        <dbReference type="ARBA" id="ARBA00008838"/>
    </source>
</evidence>
<feature type="compositionally biased region" description="Basic and acidic residues" evidence="7">
    <location>
        <begin position="296"/>
        <end position="305"/>
    </location>
</feature>
<name>K0KZ41_WICCF</name>
<gene>
    <name evidence="8" type="ORF">BN7_6234</name>
</gene>
<comment type="function">
    <text evidence="5">May play a role in ribosome biogenesis.</text>
</comment>
<feature type="compositionally biased region" description="Basic residues" evidence="7">
    <location>
        <begin position="7"/>
        <end position="20"/>
    </location>
</feature>
<proteinExistence type="inferred from homology"/>
<feature type="region of interest" description="Disordered" evidence="7">
    <location>
        <begin position="379"/>
        <end position="404"/>
    </location>
</feature>
<dbReference type="PANTHER" id="PTHR14211:SF7">
    <property type="entry name" value="RIBOSOME BIOGENESIS PROTEIN NOP53"/>
    <property type="match status" value="1"/>
</dbReference>
<evidence type="ECO:0000313" key="8">
    <source>
        <dbReference type="EMBL" id="CCH46639.1"/>
    </source>
</evidence>
<keyword evidence="3 5" id="KW-0690">Ribosome biogenesis</keyword>
<organism evidence="8 9">
    <name type="scientific">Wickerhamomyces ciferrii (strain ATCC 14091 / BCRC 22168 / CBS 111 / JCM 3599 / NBRC 0793 / NRRL Y-1031 F-60-10)</name>
    <name type="common">Yeast</name>
    <name type="synonym">Pichia ciferrii</name>
    <dbReference type="NCBI Taxonomy" id="1206466"/>
    <lineage>
        <taxon>Eukaryota</taxon>
        <taxon>Fungi</taxon>
        <taxon>Dikarya</taxon>
        <taxon>Ascomycota</taxon>
        <taxon>Saccharomycotina</taxon>
        <taxon>Saccharomycetes</taxon>
        <taxon>Phaffomycetales</taxon>
        <taxon>Wickerhamomycetaceae</taxon>
        <taxon>Wickerhamomyces</taxon>
    </lineage>
</organism>
<reference evidence="8 9" key="1">
    <citation type="journal article" date="2012" name="Eukaryot. Cell">
        <title>Draft genome sequence of Wickerhamomyces ciferrii NRRL Y-1031 F-60-10.</title>
        <authorList>
            <person name="Schneider J."/>
            <person name="Andrea H."/>
            <person name="Blom J."/>
            <person name="Jaenicke S."/>
            <person name="Ruckert C."/>
            <person name="Schorsch C."/>
            <person name="Szczepanowski R."/>
            <person name="Farwick M."/>
            <person name="Goesmann A."/>
            <person name="Puhler A."/>
            <person name="Schaffer S."/>
            <person name="Tauch A."/>
            <person name="Kohler T."/>
            <person name="Brinkrolf K."/>
        </authorList>
    </citation>
    <scope>NUCLEOTIDE SEQUENCE [LARGE SCALE GENOMIC DNA]</scope>
    <source>
        <strain evidence="9">ATCC 14091 / BCRC 22168 / CBS 111 / JCM 3599 / NBRC 0793 / NRRL Y-1031 F-60-10</strain>
    </source>
</reference>
<dbReference type="GO" id="GO:0008097">
    <property type="term" value="F:5S rRNA binding"/>
    <property type="evidence" value="ECO:0007669"/>
    <property type="project" value="TreeGrafter"/>
</dbReference>
<sequence length="417" mass="48206">MEVNRPSTKKQTSRKGKKAWRKNIDIDDVEISLEEKREQIRTLGEEVDKIDSNQLFSIDTAGDNKLKKKAVKPYKVLKSHEILAQRSKAPGYSNPHKKSDNKIDGVKKKEIHRLMKLAGRVQGETSTNTIIDKEGLVNTNAYDVWGAPEAPKDPKPEILEKFSDKGWTKPKTLPKTLKESPIQVEKSELIPNAGKSYNPSLESWKSLINQEYTSVKEREDKKQALEAQRIKLEKLLATAHLKEEEDSDDDNEDEDEDEEEQDEDDEDAYSLSVNKPVVNKKKTKTQRNKQKKHQERVKIEQELKSLKKQITELQKLSNYEDEINAKELQLQKSDKKDKKRKTSKLGTKHNISDKPVDVKLSDELTDSLRKLKSEGNLLHDTMRGLQTKGKVETRIPVGKRRRYQPKVTEKWTYKDFK</sequence>
<keyword evidence="4 5" id="KW-0539">Nucleus</keyword>
<dbReference type="eggNOG" id="KOG2823">
    <property type="taxonomic scope" value="Eukaryota"/>
</dbReference>
<evidence type="ECO:0000256" key="7">
    <source>
        <dbReference type="SAM" id="MobiDB-lite"/>
    </source>
</evidence>
<feature type="compositionally biased region" description="Basic and acidic residues" evidence="7">
    <location>
        <begin position="150"/>
        <end position="167"/>
    </location>
</feature>
<feature type="region of interest" description="Disordered" evidence="7">
    <location>
        <begin position="1"/>
        <end position="20"/>
    </location>
</feature>
<dbReference type="AlphaFoldDB" id="K0KZ41"/>
<feature type="compositionally biased region" description="Acidic residues" evidence="7">
    <location>
        <begin position="244"/>
        <end position="268"/>
    </location>
</feature>
<dbReference type="Pfam" id="PF07767">
    <property type="entry name" value="Nop53"/>
    <property type="match status" value="1"/>
</dbReference>
<dbReference type="PANTHER" id="PTHR14211">
    <property type="entry name" value="GLIOMA SUPPRESSOR CANDIDATE REGION GENE 2"/>
    <property type="match status" value="1"/>
</dbReference>
<keyword evidence="6" id="KW-0175">Coiled coil</keyword>
<evidence type="ECO:0000256" key="2">
    <source>
        <dbReference type="ARBA" id="ARBA00018339"/>
    </source>
</evidence>
<evidence type="ECO:0000256" key="3">
    <source>
        <dbReference type="ARBA" id="ARBA00022517"/>
    </source>
</evidence>
<comment type="subcellular location">
    <subcellularLocation>
        <location evidence="5">Nucleus</location>
        <location evidence="5">Nucleolus</location>
    </subcellularLocation>
    <subcellularLocation>
        <location evidence="5">Nucleus</location>
        <location evidence="5">Nucleoplasm</location>
    </subcellularLocation>
</comment>
<dbReference type="HOGENOM" id="CLU_035888_1_1_1"/>
<feature type="region of interest" description="Disordered" evidence="7">
    <location>
        <begin position="237"/>
        <end position="354"/>
    </location>
</feature>
<dbReference type="PIRSF" id="PIRSF017302">
    <property type="entry name" value="Gltscr2"/>
    <property type="match status" value="1"/>
</dbReference>
<dbReference type="Proteomes" id="UP000009328">
    <property type="component" value="Unassembled WGS sequence"/>
</dbReference>
<feature type="region of interest" description="Disordered" evidence="7">
    <location>
        <begin position="82"/>
        <end position="106"/>
    </location>
</feature>
<feature type="region of interest" description="Disordered" evidence="7">
    <location>
        <begin position="147"/>
        <end position="180"/>
    </location>
</feature>
<evidence type="ECO:0000256" key="5">
    <source>
        <dbReference type="PIRNR" id="PIRNR017302"/>
    </source>
</evidence>
<comment type="similarity">
    <text evidence="1 5">Belongs to the NOP53 family.</text>
</comment>
<dbReference type="GO" id="GO:0006364">
    <property type="term" value="P:rRNA processing"/>
    <property type="evidence" value="ECO:0007669"/>
    <property type="project" value="TreeGrafter"/>
</dbReference>
<feature type="compositionally biased region" description="Basic residues" evidence="7">
    <location>
        <begin position="278"/>
        <end position="295"/>
    </location>
</feature>
<protein>
    <recommendedName>
        <fullName evidence="2 5">Ribosome biogenesis protein NOP53</fullName>
    </recommendedName>
</protein>
<dbReference type="FunCoup" id="K0KZ41">
    <property type="interactions" value="669"/>
</dbReference>
<feature type="compositionally biased region" description="Basic and acidic residues" evidence="7">
    <location>
        <begin position="97"/>
        <end position="106"/>
    </location>
</feature>
<dbReference type="GO" id="GO:0000027">
    <property type="term" value="P:ribosomal large subunit assembly"/>
    <property type="evidence" value="ECO:0007669"/>
    <property type="project" value="UniProtKB-UniRule"/>
</dbReference>
<evidence type="ECO:0000256" key="4">
    <source>
        <dbReference type="ARBA" id="ARBA00023242"/>
    </source>
</evidence>
<dbReference type="GO" id="GO:0005730">
    <property type="term" value="C:nucleolus"/>
    <property type="evidence" value="ECO:0007669"/>
    <property type="project" value="UniProtKB-SubCell"/>
</dbReference>
<accession>K0KZ41</accession>